<name>A0A6J4PG72_9CYAN</name>
<evidence type="ECO:0000313" key="1">
    <source>
        <dbReference type="EMBL" id="CAA9415226.1"/>
    </source>
</evidence>
<reference evidence="1" key="1">
    <citation type="submission" date="2020-02" db="EMBL/GenBank/DDBJ databases">
        <authorList>
            <person name="Meier V. D."/>
        </authorList>
    </citation>
    <scope>NUCLEOTIDE SEQUENCE</scope>
    <source>
        <strain evidence="1">AVDCRST_MAG84</strain>
    </source>
</reference>
<sequence>MLLTGRSIHHNIPAGRVFEIVNYWQILLVNPPLPDFGRSEAEGIDPT</sequence>
<organism evidence="1">
    <name type="scientific">uncultured Microcoleus sp</name>
    <dbReference type="NCBI Taxonomy" id="259945"/>
    <lineage>
        <taxon>Bacteria</taxon>
        <taxon>Bacillati</taxon>
        <taxon>Cyanobacteriota</taxon>
        <taxon>Cyanophyceae</taxon>
        <taxon>Oscillatoriophycideae</taxon>
        <taxon>Oscillatoriales</taxon>
        <taxon>Microcoleaceae</taxon>
        <taxon>Microcoleus</taxon>
        <taxon>environmental samples</taxon>
    </lineage>
</organism>
<dbReference type="EMBL" id="CADCTZ010001759">
    <property type="protein sequence ID" value="CAA9415226.1"/>
    <property type="molecule type" value="Genomic_DNA"/>
</dbReference>
<protein>
    <submittedName>
        <fullName evidence="1">Uncharacterized protein</fullName>
    </submittedName>
</protein>
<proteinExistence type="predicted"/>
<gene>
    <name evidence="1" type="ORF">AVDCRST_MAG84-6810</name>
</gene>
<accession>A0A6J4PG72</accession>
<dbReference type="AlphaFoldDB" id="A0A6J4PG72"/>